<dbReference type="EMBL" id="CP020472">
    <property type="protein sequence ID" value="ARD22339.1"/>
    <property type="molecule type" value="Genomic_DNA"/>
</dbReference>
<dbReference type="Proteomes" id="UP000191820">
    <property type="component" value="Chromosome"/>
</dbReference>
<keyword evidence="2" id="KW-1185">Reference proteome</keyword>
<evidence type="ECO:0000313" key="2">
    <source>
        <dbReference type="Proteomes" id="UP000191820"/>
    </source>
</evidence>
<evidence type="ECO:0008006" key="3">
    <source>
        <dbReference type="Google" id="ProtNLM"/>
    </source>
</evidence>
<dbReference type="RefSeq" id="WP_080915707.1">
    <property type="nucleotide sequence ID" value="NZ_CP020472.1"/>
</dbReference>
<dbReference type="Pfam" id="PF11207">
    <property type="entry name" value="DUF2989"/>
    <property type="match status" value="1"/>
</dbReference>
<reference evidence="1 2" key="1">
    <citation type="submission" date="2017-03" db="EMBL/GenBank/DDBJ databases">
        <title>Genome sequencing of Shewanella japonica KCTC 22435.</title>
        <authorList>
            <person name="Kim K.M."/>
        </authorList>
    </citation>
    <scope>NUCLEOTIDE SEQUENCE [LARGE SCALE GENOMIC DNA]</scope>
    <source>
        <strain evidence="1 2">KCTC 22435</strain>
    </source>
</reference>
<dbReference type="PROSITE" id="PS51257">
    <property type="entry name" value="PROKAR_LIPOPROTEIN"/>
    <property type="match status" value="1"/>
</dbReference>
<sequence>MNKSLVIITSFSIFAALFGLFGCDVGRNSGSICKKNPELCADLHKDSWCLVEKGDLIRSRYQLKITENPSGKQLYDQLIKLESYSNCIELAAGVKHIINTHRTEDRERAYAVSTQNLAQLQEYTKDNPDIYLAYYRWTKFNDFPSRDIVIKAEQAGELTETFMLAQVASHYIKTDVARAKLLYLHLLSHVKASNIDSDWLLALATIYRREQNVQNEYLLTKANTLISDNTASEEKLLALIANNSDLAVQLDAEAKELVKDIKQGKFASSKIKHRFE</sequence>
<name>A0ABM6JJF6_9GAMM</name>
<evidence type="ECO:0000313" key="1">
    <source>
        <dbReference type="EMBL" id="ARD22339.1"/>
    </source>
</evidence>
<protein>
    <recommendedName>
        <fullName evidence="3">DUF2989 domain-containing protein</fullName>
    </recommendedName>
</protein>
<proteinExistence type="predicted"/>
<dbReference type="InterPro" id="IPR021372">
    <property type="entry name" value="DUF2989"/>
</dbReference>
<gene>
    <name evidence="1" type="ORF">SJ2017_2041</name>
</gene>
<accession>A0ABM6JJF6</accession>
<organism evidence="1 2">
    <name type="scientific">Shewanella japonica</name>
    <dbReference type="NCBI Taxonomy" id="93973"/>
    <lineage>
        <taxon>Bacteria</taxon>
        <taxon>Pseudomonadati</taxon>
        <taxon>Pseudomonadota</taxon>
        <taxon>Gammaproteobacteria</taxon>
        <taxon>Alteromonadales</taxon>
        <taxon>Shewanellaceae</taxon>
        <taxon>Shewanella</taxon>
    </lineage>
</organism>